<dbReference type="SMART" id="SM00397">
    <property type="entry name" value="t_SNARE"/>
    <property type="match status" value="1"/>
</dbReference>
<feature type="transmembrane region" description="Helical" evidence="8">
    <location>
        <begin position="278"/>
        <end position="301"/>
    </location>
</feature>
<dbReference type="InterPro" id="IPR010989">
    <property type="entry name" value="SNARE"/>
</dbReference>
<dbReference type="PANTHER" id="PTHR19957:SF307">
    <property type="entry name" value="PROTEIN SSO1-RELATED"/>
    <property type="match status" value="1"/>
</dbReference>
<dbReference type="Gene3D" id="1.20.58.70">
    <property type="match status" value="1"/>
</dbReference>
<feature type="region of interest" description="Disordered" evidence="7">
    <location>
        <begin position="1"/>
        <end position="26"/>
    </location>
</feature>
<proteinExistence type="inferred from homology"/>
<organism evidence="10 11">
    <name type="scientific">Marasmiellus scandens</name>
    <dbReference type="NCBI Taxonomy" id="2682957"/>
    <lineage>
        <taxon>Eukaryota</taxon>
        <taxon>Fungi</taxon>
        <taxon>Dikarya</taxon>
        <taxon>Basidiomycota</taxon>
        <taxon>Agaricomycotina</taxon>
        <taxon>Agaricomycetes</taxon>
        <taxon>Agaricomycetidae</taxon>
        <taxon>Agaricales</taxon>
        <taxon>Marasmiineae</taxon>
        <taxon>Omphalotaceae</taxon>
        <taxon>Marasmiellus</taxon>
    </lineage>
</organism>
<reference evidence="10 11" key="1">
    <citation type="submission" date="2024-01" db="EMBL/GenBank/DDBJ databases">
        <title>A draft genome for the cacao thread blight pathogen Marasmiellus scandens.</title>
        <authorList>
            <person name="Baruah I.K."/>
            <person name="Leung J."/>
            <person name="Bukari Y."/>
            <person name="Amoako-Attah I."/>
            <person name="Meinhardt L.W."/>
            <person name="Bailey B.A."/>
            <person name="Cohen S.P."/>
        </authorList>
    </citation>
    <scope>NUCLEOTIDE SEQUENCE [LARGE SCALE GENOMIC DNA]</scope>
    <source>
        <strain evidence="10 11">GH-19</strain>
    </source>
</reference>
<comment type="subcellular location">
    <subcellularLocation>
        <location evidence="1">Membrane</location>
        <topology evidence="1">Single-pass type IV membrane protein</topology>
    </subcellularLocation>
</comment>
<evidence type="ECO:0000256" key="7">
    <source>
        <dbReference type="SAM" id="MobiDB-lite"/>
    </source>
</evidence>
<evidence type="ECO:0000256" key="5">
    <source>
        <dbReference type="ARBA" id="ARBA00023136"/>
    </source>
</evidence>
<evidence type="ECO:0000256" key="6">
    <source>
        <dbReference type="SAM" id="Coils"/>
    </source>
</evidence>
<dbReference type="PROSITE" id="PS50192">
    <property type="entry name" value="T_SNARE"/>
    <property type="match status" value="1"/>
</dbReference>
<dbReference type="EMBL" id="JBANRG010000019">
    <property type="protein sequence ID" value="KAK7457836.1"/>
    <property type="molecule type" value="Genomic_DNA"/>
</dbReference>
<keyword evidence="5 8" id="KW-0472">Membrane</keyword>
<sequence>MRDRLAAHGRNNSEAHEMSQVVNGAGGGGSTVQNFLSEITSIQSSISQLDSNIRTISTLHSRSLNTGTDGGESKAALASTLDNLITETRSLTTSIKQRIQTLGDETKDLAKNGKVQQTDLDLRRDHLSRIRSRFMESIQEYQRVEQDFNSKSRERAARQYKIVKPDATPEEIKELVSNGVESQGIFAEATLASSTRYAESRTAYREVQERQEDIKKIEKTLAELAQMYQDMSIIIQQQDESITQAENNAIEVEKNVEKGLEETEIAVKHARRARRMRIMLFWIAVFIIVVLALVLGLALGLKN</sequence>
<comment type="caution">
    <text evidence="10">The sequence shown here is derived from an EMBL/GenBank/DDBJ whole genome shotgun (WGS) entry which is preliminary data.</text>
</comment>
<accession>A0ABR1JI23</accession>
<dbReference type="CDD" id="cd15849">
    <property type="entry name" value="SNARE_Sso1"/>
    <property type="match status" value="1"/>
</dbReference>
<dbReference type="Pfam" id="PF00804">
    <property type="entry name" value="Syntaxin"/>
    <property type="match status" value="1"/>
</dbReference>
<dbReference type="InterPro" id="IPR006011">
    <property type="entry name" value="Syntaxin_N"/>
</dbReference>
<dbReference type="InterPro" id="IPR045242">
    <property type="entry name" value="Syntaxin"/>
</dbReference>
<evidence type="ECO:0000256" key="2">
    <source>
        <dbReference type="ARBA" id="ARBA00009063"/>
    </source>
</evidence>
<dbReference type="SMART" id="SM00503">
    <property type="entry name" value="SynN"/>
    <property type="match status" value="1"/>
</dbReference>
<dbReference type="Proteomes" id="UP001498398">
    <property type="component" value="Unassembled WGS sequence"/>
</dbReference>
<dbReference type="InterPro" id="IPR000727">
    <property type="entry name" value="T_SNARE_dom"/>
</dbReference>
<evidence type="ECO:0000259" key="9">
    <source>
        <dbReference type="PROSITE" id="PS50192"/>
    </source>
</evidence>
<evidence type="ECO:0000256" key="1">
    <source>
        <dbReference type="ARBA" id="ARBA00004211"/>
    </source>
</evidence>
<evidence type="ECO:0000313" key="10">
    <source>
        <dbReference type="EMBL" id="KAK7457836.1"/>
    </source>
</evidence>
<evidence type="ECO:0000313" key="11">
    <source>
        <dbReference type="Proteomes" id="UP001498398"/>
    </source>
</evidence>
<evidence type="ECO:0000256" key="8">
    <source>
        <dbReference type="SAM" id="Phobius"/>
    </source>
</evidence>
<name>A0ABR1JI23_9AGAR</name>
<feature type="domain" description="T-SNARE coiled-coil homology" evidence="9">
    <location>
        <begin position="204"/>
        <end position="266"/>
    </location>
</feature>
<keyword evidence="4 8" id="KW-1133">Transmembrane helix</keyword>
<keyword evidence="3 8" id="KW-0812">Transmembrane</keyword>
<dbReference type="SUPFAM" id="SSF47661">
    <property type="entry name" value="t-snare proteins"/>
    <property type="match status" value="1"/>
</dbReference>
<keyword evidence="11" id="KW-1185">Reference proteome</keyword>
<evidence type="ECO:0000256" key="3">
    <source>
        <dbReference type="ARBA" id="ARBA00022692"/>
    </source>
</evidence>
<comment type="similarity">
    <text evidence="2">Belongs to the syntaxin family.</text>
</comment>
<dbReference type="Pfam" id="PF05739">
    <property type="entry name" value="SNARE"/>
    <property type="match status" value="1"/>
</dbReference>
<keyword evidence="6" id="KW-0175">Coiled coil</keyword>
<feature type="compositionally biased region" description="Basic and acidic residues" evidence="7">
    <location>
        <begin position="1"/>
        <end position="17"/>
    </location>
</feature>
<protein>
    <recommendedName>
        <fullName evidence="9">t-SNARE coiled-coil homology domain-containing protein</fullName>
    </recommendedName>
</protein>
<evidence type="ECO:0000256" key="4">
    <source>
        <dbReference type="ARBA" id="ARBA00022989"/>
    </source>
</evidence>
<gene>
    <name evidence="10" type="ORF">VKT23_010180</name>
</gene>
<dbReference type="PANTHER" id="PTHR19957">
    <property type="entry name" value="SYNTAXIN"/>
    <property type="match status" value="1"/>
</dbReference>
<feature type="coiled-coil region" evidence="6">
    <location>
        <begin position="207"/>
        <end position="262"/>
    </location>
</feature>